<dbReference type="SUPFAM" id="SSF46785">
    <property type="entry name" value="Winged helix' DNA-binding domain"/>
    <property type="match status" value="1"/>
</dbReference>
<dbReference type="PROSITE" id="PS50995">
    <property type="entry name" value="HTH_MARR_2"/>
    <property type="match status" value="1"/>
</dbReference>
<dbReference type="OrthoDB" id="69852at2"/>
<reference evidence="5 6" key="1">
    <citation type="submission" date="2017-02" db="EMBL/GenBank/DDBJ databases">
        <title>The new phylogeny of genus Mycobacterium.</title>
        <authorList>
            <person name="Tortoli E."/>
            <person name="Trovato A."/>
            <person name="Cirillo D.M."/>
        </authorList>
    </citation>
    <scope>NUCLEOTIDE SEQUENCE [LARGE SCALE GENOMIC DNA]</scope>
    <source>
        <strain evidence="5 6">RW6</strain>
    </source>
</reference>
<evidence type="ECO:0000256" key="3">
    <source>
        <dbReference type="ARBA" id="ARBA00023163"/>
    </source>
</evidence>
<accession>A0A1X0B7X8</accession>
<comment type="caution">
    <text evidence="5">The sequence shown here is derived from an EMBL/GenBank/DDBJ whole genome shotgun (WGS) entry which is preliminary data.</text>
</comment>
<dbReference type="AlphaFoldDB" id="A0A1X0B7X8"/>
<dbReference type="Pfam" id="PF12802">
    <property type="entry name" value="MarR_2"/>
    <property type="match status" value="1"/>
</dbReference>
<organism evidence="5 6">
    <name type="scientific">Mycobacterium aquaticum</name>
    <dbReference type="NCBI Taxonomy" id="1927124"/>
    <lineage>
        <taxon>Bacteria</taxon>
        <taxon>Bacillati</taxon>
        <taxon>Actinomycetota</taxon>
        <taxon>Actinomycetes</taxon>
        <taxon>Mycobacteriales</taxon>
        <taxon>Mycobacteriaceae</taxon>
        <taxon>Mycobacterium</taxon>
    </lineage>
</organism>
<keyword evidence="1" id="KW-0805">Transcription regulation</keyword>
<dbReference type="InterPro" id="IPR023187">
    <property type="entry name" value="Tscrpt_reg_MarR-type_CS"/>
</dbReference>
<dbReference type="GO" id="GO:0003677">
    <property type="term" value="F:DNA binding"/>
    <property type="evidence" value="ECO:0007669"/>
    <property type="project" value="UniProtKB-KW"/>
</dbReference>
<dbReference type="Gene3D" id="1.10.10.10">
    <property type="entry name" value="Winged helix-like DNA-binding domain superfamily/Winged helix DNA-binding domain"/>
    <property type="match status" value="1"/>
</dbReference>
<evidence type="ECO:0000256" key="1">
    <source>
        <dbReference type="ARBA" id="ARBA00023015"/>
    </source>
</evidence>
<keyword evidence="3" id="KW-0804">Transcription</keyword>
<name>A0A1X0B7X8_9MYCO</name>
<gene>
    <name evidence="5" type="ORF">BST13_06095</name>
</gene>
<evidence type="ECO:0000259" key="4">
    <source>
        <dbReference type="PROSITE" id="PS50995"/>
    </source>
</evidence>
<dbReference type="PANTHER" id="PTHR33164">
    <property type="entry name" value="TRANSCRIPTIONAL REGULATOR, MARR FAMILY"/>
    <property type="match status" value="1"/>
</dbReference>
<protein>
    <recommendedName>
        <fullName evidence="4">HTH marR-type domain-containing protein</fullName>
    </recommendedName>
</protein>
<dbReference type="EMBL" id="MVHF01000004">
    <property type="protein sequence ID" value="ORA38309.1"/>
    <property type="molecule type" value="Genomic_DNA"/>
</dbReference>
<dbReference type="Proteomes" id="UP000192448">
    <property type="component" value="Unassembled WGS sequence"/>
</dbReference>
<proteinExistence type="predicted"/>
<evidence type="ECO:0000313" key="6">
    <source>
        <dbReference type="Proteomes" id="UP000192448"/>
    </source>
</evidence>
<dbReference type="GO" id="GO:0003700">
    <property type="term" value="F:DNA-binding transcription factor activity"/>
    <property type="evidence" value="ECO:0007669"/>
    <property type="project" value="InterPro"/>
</dbReference>
<dbReference type="SMART" id="SM00347">
    <property type="entry name" value="HTH_MARR"/>
    <property type="match status" value="1"/>
</dbReference>
<dbReference type="PANTHER" id="PTHR33164:SF105">
    <property type="entry name" value="TRANSCRIPTIONAL REPRESSOR PROTEIN-RELATED"/>
    <property type="match status" value="1"/>
</dbReference>
<dbReference type="InterPro" id="IPR039422">
    <property type="entry name" value="MarR/SlyA-like"/>
</dbReference>
<dbReference type="InterPro" id="IPR036388">
    <property type="entry name" value="WH-like_DNA-bd_sf"/>
</dbReference>
<dbReference type="STRING" id="1927124.BST13_06095"/>
<dbReference type="GO" id="GO:0006950">
    <property type="term" value="P:response to stress"/>
    <property type="evidence" value="ECO:0007669"/>
    <property type="project" value="TreeGrafter"/>
</dbReference>
<sequence>MTKKAEIDVPSRCNCARLRRATRIVTRFYDQCLADAGIGVNQFTILGYLKNNGPLRMMALAELLAMDRATIGHNLKPLERDGFLTITVDETDRRARMVGITDSGLAKVAEARPYWDAAQEEFETTFGSAESAQLRRMLDDVADQHLTVRPAPAG</sequence>
<dbReference type="InterPro" id="IPR036390">
    <property type="entry name" value="WH_DNA-bd_sf"/>
</dbReference>
<evidence type="ECO:0000256" key="2">
    <source>
        <dbReference type="ARBA" id="ARBA00023125"/>
    </source>
</evidence>
<keyword evidence="6" id="KW-1185">Reference proteome</keyword>
<dbReference type="PROSITE" id="PS01117">
    <property type="entry name" value="HTH_MARR_1"/>
    <property type="match status" value="1"/>
</dbReference>
<dbReference type="RefSeq" id="WP_142282743.1">
    <property type="nucleotide sequence ID" value="NZ_MVHF01000004.1"/>
</dbReference>
<keyword evidence="2" id="KW-0238">DNA-binding</keyword>
<evidence type="ECO:0000313" key="5">
    <source>
        <dbReference type="EMBL" id="ORA38309.1"/>
    </source>
</evidence>
<dbReference type="InterPro" id="IPR000835">
    <property type="entry name" value="HTH_MarR-typ"/>
</dbReference>
<feature type="domain" description="HTH marR-type" evidence="4">
    <location>
        <begin position="1"/>
        <end position="143"/>
    </location>
</feature>